<dbReference type="Gene3D" id="2.130.10.10">
    <property type="entry name" value="YVTN repeat-like/Quinoprotein amine dehydrogenase"/>
    <property type="match status" value="1"/>
</dbReference>
<keyword evidence="3" id="KW-1185">Reference proteome</keyword>
<evidence type="ECO:0000256" key="1">
    <source>
        <dbReference type="SAM" id="MobiDB-lite"/>
    </source>
</evidence>
<proteinExistence type="predicted"/>
<feature type="compositionally biased region" description="Low complexity" evidence="1">
    <location>
        <begin position="48"/>
        <end position="79"/>
    </location>
</feature>
<organism evidence="2 3">
    <name type="scientific">Nannocystis radixulma</name>
    <dbReference type="NCBI Taxonomy" id="2995305"/>
    <lineage>
        <taxon>Bacteria</taxon>
        <taxon>Pseudomonadati</taxon>
        <taxon>Myxococcota</taxon>
        <taxon>Polyangia</taxon>
        <taxon>Nannocystales</taxon>
        <taxon>Nannocystaceae</taxon>
        <taxon>Nannocystis</taxon>
    </lineage>
</organism>
<evidence type="ECO:0000313" key="3">
    <source>
        <dbReference type="Proteomes" id="UP001217838"/>
    </source>
</evidence>
<name>A0ABT5B0P6_9BACT</name>
<feature type="compositionally biased region" description="Low complexity" evidence="1">
    <location>
        <begin position="27"/>
        <end position="41"/>
    </location>
</feature>
<dbReference type="InterPro" id="IPR015943">
    <property type="entry name" value="WD40/YVTN_repeat-like_dom_sf"/>
</dbReference>
<dbReference type="Proteomes" id="UP001217838">
    <property type="component" value="Unassembled WGS sequence"/>
</dbReference>
<accession>A0ABT5B0P6</accession>
<feature type="region of interest" description="Disordered" evidence="1">
    <location>
        <begin position="16"/>
        <end position="79"/>
    </location>
</feature>
<dbReference type="RefSeq" id="WP_271994429.1">
    <property type="nucleotide sequence ID" value="NZ_JAQNDN010000001.1"/>
</dbReference>
<protein>
    <submittedName>
        <fullName evidence="2">Uncharacterized protein</fullName>
    </submittedName>
</protein>
<evidence type="ECO:0000313" key="2">
    <source>
        <dbReference type="EMBL" id="MDC0666742.1"/>
    </source>
</evidence>
<comment type="caution">
    <text evidence="2">The sequence shown here is derived from an EMBL/GenBank/DDBJ whole genome shotgun (WGS) entry which is preliminary data.</text>
</comment>
<reference evidence="2 3" key="1">
    <citation type="submission" date="2022-11" db="EMBL/GenBank/DDBJ databases">
        <title>Minimal conservation of predation-associated metabolite biosynthetic gene clusters underscores biosynthetic potential of Myxococcota including descriptions for ten novel species: Archangium lansinium sp. nov., Myxococcus landrumus sp. nov., Nannocystis bai.</title>
        <authorList>
            <person name="Ahearne A."/>
            <person name="Stevens C."/>
            <person name="Dowd S."/>
        </authorList>
    </citation>
    <scope>NUCLEOTIDE SEQUENCE [LARGE SCALE GENOMIC DNA]</scope>
    <source>
        <strain evidence="2 3">NCELM</strain>
    </source>
</reference>
<dbReference type="EMBL" id="JAQNDN010000001">
    <property type="protein sequence ID" value="MDC0666742.1"/>
    <property type="molecule type" value="Genomic_DNA"/>
</dbReference>
<sequence>MSDLGLRLAVVASLGPLACGDNGGTGSASATTTVTTQSPTTTDPPPTTTQVPTTTAGDTTDGSGGQSSSTSTTSTGAVSVTDGSATGLKFDLGVQPDAGEGCGGGGGGGGMADFSYIWIANSAEGTISKIDTQTLQEMGRYLVRSDSLGSPSRTSVNLSGDVAVANRLGGVTKVYADPEDCQDTNGMPGIQTSNSPAYLPWGVEECIAWYTPFAYTTQRPVAWTSGELDQATCTYKNQKLWTAGGQNNVANSLVVNRLNGDTGAVEDTIPMPDVPIGYFGAYGGAVNQDGDFWFVIYDVVPSHLVRVDAVTLAYDKYVVPPGICPYGFTVDGKGRPWIGSFCQESVRFDPDSQQWATFPVLGYGIQQDALGRMWIADYQLPGVREIDSETLAVGKSIVLPSFSVKGVSIDFYGYVWVVDMNQSAFRVDPVTDQYQSYDGLVGPYTYSDMTGWGLSNVVFPPG</sequence>
<dbReference type="SUPFAM" id="SSF63829">
    <property type="entry name" value="Calcium-dependent phosphotriesterase"/>
    <property type="match status" value="1"/>
</dbReference>
<gene>
    <name evidence="2" type="ORF">POL58_03305</name>
</gene>